<keyword evidence="4" id="KW-0597">Phosphoprotein</keyword>
<comment type="caution">
    <text evidence="13">The sequence shown here is derived from an EMBL/GenBank/DDBJ whole genome shotgun (WGS) entry which is preliminary data.</text>
</comment>
<evidence type="ECO:0000256" key="11">
    <source>
        <dbReference type="SAM" id="MobiDB-lite"/>
    </source>
</evidence>
<evidence type="ECO:0000256" key="3">
    <source>
        <dbReference type="ARBA" id="ARBA00012438"/>
    </source>
</evidence>
<proteinExistence type="predicted"/>
<keyword evidence="7 13" id="KW-0418">Kinase</keyword>
<organism evidence="13 14">
    <name type="scientific">Microbispora hainanensis</name>
    <dbReference type="NCBI Taxonomy" id="568844"/>
    <lineage>
        <taxon>Bacteria</taxon>
        <taxon>Bacillati</taxon>
        <taxon>Actinomycetota</taxon>
        <taxon>Actinomycetes</taxon>
        <taxon>Streptosporangiales</taxon>
        <taxon>Streptosporangiaceae</taxon>
        <taxon>Microbispora</taxon>
    </lineage>
</organism>
<evidence type="ECO:0000256" key="9">
    <source>
        <dbReference type="ARBA" id="ARBA00023012"/>
    </source>
</evidence>
<dbReference type="Proteomes" id="UP000316541">
    <property type="component" value="Unassembled WGS sequence"/>
</dbReference>
<dbReference type="CDD" id="cd00082">
    <property type="entry name" value="HisKA"/>
    <property type="match status" value="1"/>
</dbReference>
<dbReference type="PRINTS" id="PR00344">
    <property type="entry name" value="BCTRLSENSOR"/>
</dbReference>
<dbReference type="PANTHER" id="PTHR45436">
    <property type="entry name" value="SENSOR HISTIDINE KINASE YKOH"/>
    <property type="match status" value="1"/>
</dbReference>
<protein>
    <recommendedName>
        <fullName evidence="3">histidine kinase</fullName>
        <ecNumber evidence="3">2.7.13.3</ecNumber>
    </recommendedName>
</protein>
<feature type="region of interest" description="Disordered" evidence="11">
    <location>
        <begin position="402"/>
        <end position="434"/>
    </location>
</feature>
<keyword evidence="6" id="KW-0812">Transmembrane</keyword>
<keyword evidence="5" id="KW-0808">Transferase</keyword>
<dbReference type="SMART" id="SM00388">
    <property type="entry name" value="HisKA"/>
    <property type="match status" value="1"/>
</dbReference>
<dbReference type="PANTHER" id="PTHR45436:SF5">
    <property type="entry name" value="SENSOR HISTIDINE KINASE TRCS"/>
    <property type="match status" value="1"/>
</dbReference>
<accession>A0A544YL61</accession>
<dbReference type="EMBL" id="VIRM01000045">
    <property type="protein sequence ID" value="TQS17500.1"/>
    <property type="molecule type" value="Genomic_DNA"/>
</dbReference>
<comment type="catalytic activity">
    <reaction evidence="1">
        <text>ATP + protein L-histidine = ADP + protein N-phospho-L-histidine.</text>
        <dbReference type="EC" id="2.7.13.3"/>
    </reaction>
</comment>
<dbReference type="InterPro" id="IPR004358">
    <property type="entry name" value="Sig_transdc_His_kin-like_C"/>
</dbReference>
<evidence type="ECO:0000313" key="13">
    <source>
        <dbReference type="EMBL" id="TQS17500.1"/>
    </source>
</evidence>
<evidence type="ECO:0000256" key="7">
    <source>
        <dbReference type="ARBA" id="ARBA00022777"/>
    </source>
</evidence>
<keyword evidence="9" id="KW-0902">Two-component regulatory system</keyword>
<evidence type="ECO:0000256" key="10">
    <source>
        <dbReference type="ARBA" id="ARBA00023136"/>
    </source>
</evidence>
<dbReference type="InterPro" id="IPR036890">
    <property type="entry name" value="HATPase_C_sf"/>
</dbReference>
<keyword evidence="8" id="KW-1133">Transmembrane helix</keyword>
<dbReference type="InterPro" id="IPR036097">
    <property type="entry name" value="HisK_dim/P_sf"/>
</dbReference>
<dbReference type="PROSITE" id="PS50109">
    <property type="entry name" value="HIS_KIN"/>
    <property type="match status" value="1"/>
</dbReference>
<dbReference type="Gene3D" id="3.30.565.10">
    <property type="entry name" value="Histidine kinase-like ATPase, C-terminal domain"/>
    <property type="match status" value="1"/>
</dbReference>
<evidence type="ECO:0000256" key="5">
    <source>
        <dbReference type="ARBA" id="ARBA00022679"/>
    </source>
</evidence>
<dbReference type="SMART" id="SM00387">
    <property type="entry name" value="HATPase_c"/>
    <property type="match status" value="1"/>
</dbReference>
<comment type="subcellular location">
    <subcellularLocation>
        <location evidence="2">Cell membrane</location>
    </subcellularLocation>
</comment>
<sequence>MRFLHSMQARYTTAATALLFLLTALGGVSLDLAVRYRIEDRVFFDAEQVAARWSAQVRNGALPHPASGAIDLVQLVDAQGRILVASPGAAGRPRLSMLRPPADDRLQRRVECHPGKPCILLMANRVSPAPDAPVVYAGTVESPLCATHRLEYLIGGAGLLIVLSGARLMWWIVGRALRPAEQQCQLASVASHELRTPITGLRLQLEEALLHPDHVDPRDTIRGALSAAGRLEAIVQDLLVMTRLRDGRPEPHEPIDLAALVTAEVDTHFGGTPVKVCTAGDVWVHGSRIQLIRLMGNLLSNARRHAETGVTVCVASADGRAVVTVTDDGNGIARADRERVFERFTRLDEGRRRDSGGTGLGLAISRDIAHAHGGTLRIEDSPLGARFVLRLPLFDRNAIDRRRFTRPERTDHRPDPGREAGPDLGPGLEPGPDR</sequence>
<dbReference type="EC" id="2.7.13.3" evidence="3"/>
<evidence type="ECO:0000313" key="14">
    <source>
        <dbReference type="Proteomes" id="UP000316541"/>
    </source>
</evidence>
<evidence type="ECO:0000259" key="12">
    <source>
        <dbReference type="PROSITE" id="PS50109"/>
    </source>
</evidence>
<feature type="domain" description="Histidine kinase" evidence="12">
    <location>
        <begin position="189"/>
        <end position="395"/>
    </location>
</feature>
<reference evidence="13 14" key="1">
    <citation type="submission" date="2019-07" db="EMBL/GenBank/DDBJ databases">
        <title>Microbispora hainanensis DSM 45428.</title>
        <authorList>
            <person name="Thawai C."/>
        </authorList>
    </citation>
    <scope>NUCLEOTIDE SEQUENCE [LARGE SCALE GENOMIC DNA]</scope>
    <source>
        <strain evidence="13 14">DSM 45428</strain>
    </source>
</reference>
<dbReference type="InterPro" id="IPR005467">
    <property type="entry name" value="His_kinase_dom"/>
</dbReference>
<dbReference type="SUPFAM" id="SSF55874">
    <property type="entry name" value="ATPase domain of HSP90 chaperone/DNA topoisomerase II/histidine kinase"/>
    <property type="match status" value="1"/>
</dbReference>
<dbReference type="GO" id="GO:0005886">
    <property type="term" value="C:plasma membrane"/>
    <property type="evidence" value="ECO:0007669"/>
    <property type="project" value="UniProtKB-SubCell"/>
</dbReference>
<dbReference type="Pfam" id="PF00512">
    <property type="entry name" value="HisKA"/>
    <property type="match status" value="1"/>
</dbReference>
<evidence type="ECO:0000256" key="2">
    <source>
        <dbReference type="ARBA" id="ARBA00004236"/>
    </source>
</evidence>
<dbReference type="AlphaFoldDB" id="A0A544YL61"/>
<name>A0A544YL61_9ACTN</name>
<dbReference type="InterPro" id="IPR003661">
    <property type="entry name" value="HisK_dim/P_dom"/>
</dbReference>
<gene>
    <name evidence="13" type="ORF">FLX08_29260</name>
</gene>
<dbReference type="InterPro" id="IPR050428">
    <property type="entry name" value="TCS_sensor_his_kinase"/>
</dbReference>
<dbReference type="InterPro" id="IPR003594">
    <property type="entry name" value="HATPase_dom"/>
</dbReference>
<keyword evidence="10" id="KW-0472">Membrane</keyword>
<evidence type="ECO:0000256" key="4">
    <source>
        <dbReference type="ARBA" id="ARBA00022553"/>
    </source>
</evidence>
<dbReference type="Pfam" id="PF02518">
    <property type="entry name" value="HATPase_c"/>
    <property type="match status" value="1"/>
</dbReference>
<dbReference type="RefSeq" id="WP_142623486.1">
    <property type="nucleotide sequence ID" value="NZ_VIRM01000045.1"/>
</dbReference>
<dbReference type="SUPFAM" id="SSF47384">
    <property type="entry name" value="Homodimeric domain of signal transducing histidine kinase"/>
    <property type="match status" value="1"/>
</dbReference>
<evidence type="ECO:0000256" key="8">
    <source>
        <dbReference type="ARBA" id="ARBA00022989"/>
    </source>
</evidence>
<evidence type="ECO:0000256" key="1">
    <source>
        <dbReference type="ARBA" id="ARBA00000085"/>
    </source>
</evidence>
<feature type="compositionally biased region" description="Basic and acidic residues" evidence="11">
    <location>
        <begin position="402"/>
        <end position="421"/>
    </location>
</feature>
<evidence type="ECO:0000256" key="6">
    <source>
        <dbReference type="ARBA" id="ARBA00022692"/>
    </source>
</evidence>
<dbReference type="GO" id="GO:0000155">
    <property type="term" value="F:phosphorelay sensor kinase activity"/>
    <property type="evidence" value="ECO:0007669"/>
    <property type="project" value="InterPro"/>
</dbReference>
<dbReference type="Gene3D" id="1.10.287.130">
    <property type="match status" value="1"/>
</dbReference>